<gene>
    <name evidence="2" type="ORF">PSNMU_V1.4_AUG-EV-PASAV3_0022520</name>
</gene>
<organism evidence="2 3">
    <name type="scientific">Pseudo-nitzschia multistriata</name>
    <dbReference type="NCBI Taxonomy" id="183589"/>
    <lineage>
        <taxon>Eukaryota</taxon>
        <taxon>Sar</taxon>
        <taxon>Stramenopiles</taxon>
        <taxon>Ochrophyta</taxon>
        <taxon>Bacillariophyta</taxon>
        <taxon>Bacillariophyceae</taxon>
        <taxon>Bacillariophycidae</taxon>
        <taxon>Bacillariales</taxon>
        <taxon>Bacillariaceae</taxon>
        <taxon>Pseudo-nitzschia</taxon>
    </lineage>
</organism>
<dbReference type="Proteomes" id="UP000291116">
    <property type="component" value="Unassembled WGS sequence"/>
</dbReference>
<protein>
    <submittedName>
        <fullName evidence="2">Uncharacterized protein</fullName>
    </submittedName>
</protein>
<sequence>MARFSVAPCLLPSHPPQHVTGGFTPDTTSESSSTFRHNQSAVPPRTLMFFSERCSRQSSGSPLICPATPADATTMSSKVTFRNRGFPDRWAGGVLLS</sequence>
<feature type="region of interest" description="Disordered" evidence="1">
    <location>
        <begin position="13"/>
        <end position="40"/>
    </location>
</feature>
<accession>A0A448Z052</accession>
<proteinExistence type="predicted"/>
<dbReference type="EMBL" id="CAACVS010000059">
    <property type="protein sequence ID" value="VEU35477.1"/>
    <property type="molecule type" value="Genomic_DNA"/>
</dbReference>
<evidence type="ECO:0000313" key="2">
    <source>
        <dbReference type="EMBL" id="VEU35477.1"/>
    </source>
</evidence>
<dbReference type="AlphaFoldDB" id="A0A448Z052"/>
<name>A0A448Z052_9STRA</name>
<feature type="compositionally biased region" description="Polar residues" evidence="1">
    <location>
        <begin position="25"/>
        <end position="40"/>
    </location>
</feature>
<keyword evidence="3" id="KW-1185">Reference proteome</keyword>
<evidence type="ECO:0000313" key="3">
    <source>
        <dbReference type="Proteomes" id="UP000291116"/>
    </source>
</evidence>
<reference evidence="2 3" key="1">
    <citation type="submission" date="2019-01" db="EMBL/GenBank/DDBJ databases">
        <authorList>
            <person name="Ferrante I. M."/>
        </authorList>
    </citation>
    <scope>NUCLEOTIDE SEQUENCE [LARGE SCALE GENOMIC DNA]</scope>
    <source>
        <strain evidence="2 3">B856</strain>
    </source>
</reference>
<evidence type="ECO:0000256" key="1">
    <source>
        <dbReference type="SAM" id="MobiDB-lite"/>
    </source>
</evidence>